<evidence type="ECO:0000256" key="2">
    <source>
        <dbReference type="ARBA" id="ARBA00007193"/>
    </source>
</evidence>
<dbReference type="GO" id="GO:0005886">
    <property type="term" value="C:plasma membrane"/>
    <property type="evidence" value="ECO:0007669"/>
    <property type="project" value="TreeGrafter"/>
</dbReference>
<dbReference type="PANTHER" id="PTHR11690:SF288">
    <property type="entry name" value="AMILORIDE-SENSITIVE NA+ CHANNEL-RELATED"/>
    <property type="match status" value="1"/>
</dbReference>
<dbReference type="Gene3D" id="1.10.287.820">
    <property type="entry name" value="Acid-sensing ion channel domain"/>
    <property type="match status" value="1"/>
</dbReference>
<dbReference type="AlphaFoldDB" id="A0AAD7ZG44"/>
<comment type="similarity">
    <text evidence="2 12">Belongs to the amiloride-sensitive sodium channel (TC 1.A.6) family.</text>
</comment>
<evidence type="ECO:0000256" key="12">
    <source>
        <dbReference type="RuleBase" id="RU000679"/>
    </source>
</evidence>
<keyword evidence="10 12" id="KW-0739">Sodium transport</keyword>
<evidence type="ECO:0000256" key="7">
    <source>
        <dbReference type="ARBA" id="ARBA00023053"/>
    </source>
</evidence>
<organism evidence="15 16">
    <name type="scientific">Diploptera punctata</name>
    <name type="common">Pacific beetle cockroach</name>
    <dbReference type="NCBI Taxonomy" id="6984"/>
    <lineage>
        <taxon>Eukaryota</taxon>
        <taxon>Metazoa</taxon>
        <taxon>Ecdysozoa</taxon>
        <taxon>Arthropoda</taxon>
        <taxon>Hexapoda</taxon>
        <taxon>Insecta</taxon>
        <taxon>Pterygota</taxon>
        <taxon>Neoptera</taxon>
        <taxon>Polyneoptera</taxon>
        <taxon>Dictyoptera</taxon>
        <taxon>Blattodea</taxon>
        <taxon>Blaberoidea</taxon>
        <taxon>Blaberidae</taxon>
        <taxon>Diplopterinae</taxon>
        <taxon>Diploptera</taxon>
    </lineage>
</organism>
<dbReference type="PRINTS" id="PR01078">
    <property type="entry name" value="AMINACHANNEL"/>
</dbReference>
<keyword evidence="11 12" id="KW-0407">Ion channel</keyword>
<proteinExistence type="inferred from homology"/>
<dbReference type="Proteomes" id="UP001233999">
    <property type="component" value="Unassembled WGS sequence"/>
</dbReference>
<evidence type="ECO:0000256" key="11">
    <source>
        <dbReference type="ARBA" id="ARBA00023303"/>
    </source>
</evidence>
<evidence type="ECO:0000256" key="5">
    <source>
        <dbReference type="ARBA" id="ARBA00022692"/>
    </source>
</evidence>
<reference evidence="15" key="1">
    <citation type="journal article" date="2023" name="IScience">
        <title>Live-bearing cockroach genome reveals convergent evolutionary mechanisms linked to viviparity in insects and beyond.</title>
        <authorList>
            <person name="Fouks B."/>
            <person name="Harrison M.C."/>
            <person name="Mikhailova A.A."/>
            <person name="Marchal E."/>
            <person name="English S."/>
            <person name="Carruthers M."/>
            <person name="Jennings E.C."/>
            <person name="Chiamaka E.L."/>
            <person name="Frigard R.A."/>
            <person name="Pippel M."/>
            <person name="Attardo G.M."/>
            <person name="Benoit J.B."/>
            <person name="Bornberg-Bauer E."/>
            <person name="Tobe S.S."/>
        </authorList>
    </citation>
    <scope>NUCLEOTIDE SEQUENCE</scope>
    <source>
        <strain evidence="15">Stay&amp;Tobe</strain>
    </source>
</reference>
<evidence type="ECO:0000256" key="4">
    <source>
        <dbReference type="ARBA" id="ARBA00022461"/>
    </source>
</evidence>
<keyword evidence="9 14" id="KW-0472">Membrane</keyword>
<dbReference type="Gene3D" id="1.10.287.770">
    <property type="entry name" value="YojJ-like"/>
    <property type="match status" value="1"/>
</dbReference>
<gene>
    <name evidence="15" type="ORF">L9F63_004378</name>
</gene>
<dbReference type="PANTHER" id="PTHR11690">
    <property type="entry name" value="AMILORIDE-SENSITIVE SODIUM CHANNEL-RELATED"/>
    <property type="match status" value="1"/>
</dbReference>
<evidence type="ECO:0000256" key="3">
    <source>
        <dbReference type="ARBA" id="ARBA00022448"/>
    </source>
</evidence>
<keyword evidence="5 12" id="KW-0812">Transmembrane</keyword>
<evidence type="ECO:0000256" key="8">
    <source>
        <dbReference type="ARBA" id="ARBA00023065"/>
    </source>
</evidence>
<dbReference type="Pfam" id="PF00858">
    <property type="entry name" value="ASC"/>
    <property type="match status" value="1"/>
</dbReference>
<evidence type="ECO:0000256" key="14">
    <source>
        <dbReference type="SAM" id="Phobius"/>
    </source>
</evidence>
<evidence type="ECO:0000256" key="10">
    <source>
        <dbReference type="ARBA" id="ARBA00023201"/>
    </source>
</evidence>
<reference evidence="15" key="2">
    <citation type="submission" date="2023-05" db="EMBL/GenBank/DDBJ databases">
        <authorList>
            <person name="Fouks B."/>
        </authorList>
    </citation>
    <scope>NUCLEOTIDE SEQUENCE</scope>
    <source>
        <strain evidence="15">Stay&amp;Tobe</strain>
        <tissue evidence="15">Testes</tissue>
    </source>
</reference>
<evidence type="ECO:0000313" key="16">
    <source>
        <dbReference type="Proteomes" id="UP001233999"/>
    </source>
</evidence>
<feature type="transmembrane region" description="Helical" evidence="14">
    <location>
        <begin position="282"/>
        <end position="300"/>
    </location>
</feature>
<evidence type="ECO:0000256" key="1">
    <source>
        <dbReference type="ARBA" id="ARBA00004141"/>
    </source>
</evidence>
<name>A0AAD7ZG44_DIPPU</name>
<comment type="subcellular location">
    <subcellularLocation>
        <location evidence="1">Membrane</location>
        <topology evidence="1">Multi-pass membrane protein</topology>
    </subcellularLocation>
</comment>
<keyword evidence="3 12" id="KW-0813">Transport</keyword>
<feature type="compositionally biased region" description="Basic and acidic residues" evidence="13">
    <location>
        <begin position="27"/>
        <end position="41"/>
    </location>
</feature>
<accession>A0AAD7ZG44</accession>
<feature type="transmembrane region" description="Helical" evidence="14">
    <location>
        <begin position="258"/>
        <end position="276"/>
    </location>
</feature>
<evidence type="ECO:0000256" key="9">
    <source>
        <dbReference type="ARBA" id="ARBA00023136"/>
    </source>
</evidence>
<evidence type="ECO:0000256" key="13">
    <source>
        <dbReference type="SAM" id="MobiDB-lite"/>
    </source>
</evidence>
<dbReference type="InterPro" id="IPR001873">
    <property type="entry name" value="ENaC"/>
</dbReference>
<evidence type="ECO:0000256" key="6">
    <source>
        <dbReference type="ARBA" id="ARBA00022989"/>
    </source>
</evidence>
<keyword evidence="7" id="KW-0915">Sodium</keyword>
<comment type="caution">
    <text evidence="15">The sequence shown here is derived from an EMBL/GenBank/DDBJ whole genome shotgun (WGS) entry which is preliminary data.</text>
</comment>
<feature type="region of interest" description="Disordered" evidence="13">
    <location>
        <begin position="27"/>
        <end position="48"/>
    </location>
</feature>
<keyword evidence="8 12" id="KW-0406">Ion transport</keyword>
<dbReference type="GO" id="GO:0015280">
    <property type="term" value="F:ligand-gated sodium channel activity"/>
    <property type="evidence" value="ECO:0007669"/>
    <property type="project" value="TreeGrafter"/>
</dbReference>
<dbReference type="EMBL" id="JASPKZ010008365">
    <property type="protein sequence ID" value="KAJ9579995.1"/>
    <property type="molecule type" value="Genomic_DNA"/>
</dbReference>
<evidence type="ECO:0000313" key="15">
    <source>
        <dbReference type="EMBL" id="KAJ9579995.1"/>
    </source>
</evidence>
<keyword evidence="6 14" id="KW-1133">Transmembrane helix</keyword>
<keyword evidence="16" id="KW-1185">Reference proteome</keyword>
<keyword evidence="4 12" id="KW-0894">Sodium channel</keyword>
<sequence length="321" mass="36418">MKPDNILFILYRCTFSPAWEELEADRESIRSHSSNREECKTRRNTGAGTTTGLEVFMRPFEKTRRLTMGQRDLSGARVLIHHPSEFPEPGTGLYLPDVSGDVFTVKVSPAVTVTSTAVRGLSPTVRNCIFPDERQLTIYHTYTETACLTECRINFIRDTCGCTPYYFSNSQDKIYPECSLSQLPCIANHSLDLRFFKPPEGTRGFSAGSSLNCLHCLPTCHETVYSNPDLRFSKGYLDVYYKDLGVVKYRRSLMFDTMQLIVSFGGIAGLFLGVSLLTVVEFFYYVIKIIVAIFYVVVSWRSKSQKSTSKPNKNFNNNHTK</sequence>
<protein>
    <submittedName>
        <fullName evidence="15">Uncharacterized protein</fullName>
    </submittedName>
</protein>